<accession>A0A9W8CIZ0</accession>
<organism evidence="2 3">
    <name type="scientific">Coemansia asiatica</name>
    <dbReference type="NCBI Taxonomy" id="1052880"/>
    <lineage>
        <taxon>Eukaryota</taxon>
        <taxon>Fungi</taxon>
        <taxon>Fungi incertae sedis</taxon>
        <taxon>Zoopagomycota</taxon>
        <taxon>Kickxellomycotina</taxon>
        <taxon>Kickxellomycetes</taxon>
        <taxon>Kickxellales</taxon>
        <taxon>Kickxellaceae</taxon>
        <taxon>Coemansia</taxon>
    </lineage>
</organism>
<feature type="region of interest" description="Disordered" evidence="1">
    <location>
        <begin position="1"/>
        <end position="77"/>
    </location>
</feature>
<proteinExistence type="predicted"/>
<evidence type="ECO:0000313" key="2">
    <source>
        <dbReference type="EMBL" id="KAJ1643740.1"/>
    </source>
</evidence>
<dbReference type="Gene3D" id="1.20.940.10">
    <property type="entry name" value="Functional domain of the splicing factor Prp18"/>
    <property type="match status" value="1"/>
</dbReference>
<name>A0A9W8CIZ0_9FUNG</name>
<feature type="compositionally biased region" description="Polar residues" evidence="1">
    <location>
        <begin position="38"/>
        <end position="47"/>
    </location>
</feature>
<evidence type="ECO:0000313" key="3">
    <source>
        <dbReference type="Proteomes" id="UP001145021"/>
    </source>
</evidence>
<dbReference type="Proteomes" id="UP001145021">
    <property type="component" value="Unassembled WGS sequence"/>
</dbReference>
<comment type="caution">
    <text evidence="2">The sequence shown here is derived from an EMBL/GenBank/DDBJ whole genome shotgun (WGS) entry which is preliminary data.</text>
</comment>
<keyword evidence="3" id="KW-1185">Reference proteome</keyword>
<evidence type="ECO:0000256" key="1">
    <source>
        <dbReference type="SAM" id="MobiDB-lite"/>
    </source>
</evidence>
<dbReference type="EMBL" id="JANBOH010000225">
    <property type="protein sequence ID" value="KAJ1643740.1"/>
    <property type="molecule type" value="Genomic_DNA"/>
</dbReference>
<protein>
    <submittedName>
        <fullName evidence="2">Uncharacterized protein</fullName>
    </submittedName>
</protein>
<dbReference type="AlphaFoldDB" id="A0A9W8CIZ0"/>
<reference evidence="2" key="1">
    <citation type="submission" date="2022-07" db="EMBL/GenBank/DDBJ databases">
        <title>Phylogenomic reconstructions and comparative analyses of Kickxellomycotina fungi.</title>
        <authorList>
            <person name="Reynolds N.K."/>
            <person name="Stajich J.E."/>
            <person name="Barry K."/>
            <person name="Grigoriev I.V."/>
            <person name="Crous P."/>
            <person name="Smith M.E."/>
        </authorList>
    </citation>
    <scope>NUCLEOTIDE SEQUENCE</scope>
    <source>
        <strain evidence="2">NBRC 105413</strain>
    </source>
</reference>
<gene>
    <name evidence="2" type="ORF">LPJ64_004519</name>
</gene>
<sequence>MPLLSFIKNLVGTSDEPAQQQQQQQIQGDKNKHKGTETPVTHISANTDKAPVPPPPPMDAGQTKPGGVERSLEVSRTESTVSVYKDFTGTGHADRGHWNDPPPAVFKQTGTPTGFTMVDGAVTPNGTLVAETQTDDIGEMMPEERVGREEMVRRVVKETLEQVEQRSAGDAERVVNDTRKRLDVLVDGRLEAVDDYLVAQLCRLCALLECKRHGDALGVHREIVRTPGYDAESRWLVGIKRLGAALLGALGVEIRLERVDGYGDAQHSGQKRRTKSVHVVKWGSE</sequence>